<dbReference type="InterPro" id="IPR044878">
    <property type="entry name" value="UbiA_sf"/>
</dbReference>
<dbReference type="AlphaFoldDB" id="A0A124L5W4"/>
<gene>
    <name evidence="2" type="ORF">WI38_24775</name>
</gene>
<feature type="transmembrane region" description="Helical" evidence="1">
    <location>
        <begin position="176"/>
        <end position="194"/>
    </location>
</feature>
<feature type="transmembrane region" description="Helical" evidence="1">
    <location>
        <begin position="278"/>
        <end position="298"/>
    </location>
</feature>
<evidence type="ECO:0008006" key="4">
    <source>
        <dbReference type="Google" id="ProtNLM"/>
    </source>
</evidence>
<sequence length="303" mass="33733">MIARLRLFVVESFPLRFFVPYSLIYAFGLTGLLAATDGRITDWTPGFRLLISAATLAIDQLVIRALDDIRDLDYDRRYNPARPLARGAVRRSDLIVLILAGVVFVLAINAGRGMTDLILVIQLIYLVLLAAIEKRFDWPGDGQLLTNLAVSYPIQLALSVYLYADLLAQYALTPTWPGVLVILAAAVGLLHLELARKVTRKPREGERTYVRIFGVRNTVRIASSCAVLTSLIVVALLQPWANPPRSAWGWAALLPLIPVVVGRLKFNDPALPRWPLRYAAWYILVMYASFLIVGLATLSRRIA</sequence>
<feature type="transmembrane region" description="Helical" evidence="1">
    <location>
        <begin position="221"/>
        <end position="241"/>
    </location>
</feature>
<keyword evidence="1" id="KW-0812">Transmembrane</keyword>
<reference evidence="2 3" key="1">
    <citation type="submission" date="2015-11" db="EMBL/GenBank/DDBJ databases">
        <title>Expanding the genomic diversity of Burkholderia species for the development of highly accurate diagnostics.</title>
        <authorList>
            <person name="Sahl J."/>
            <person name="Keim P."/>
            <person name="Wagner D."/>
        </authorList>
    </citation>
    <scope>NUCLEOTIDE SEQUENCE [LARGE SCALE GENOMIC DNA]</scope>
    <source>
        <strain evidence="2 3">RF32-BP4</strain>
    </source>
</reference>
<name>A0A124L5W4_9BURK</name>
<evidence type="ECO:0000256" key="1">
    <source>
        <dbReference type="SAM" id="Phobius"/>
    </source>
</evidence>
<comment type="caution">
    <text evidence="2">The sequence shown here is derived from an EMBL/GenBank/DDBJ whole genome shotgun (WGS) entry which is preliminary data.</text>
</comment>
<dbReference type="RefSeq" id="WP_059857106.1">
    <property type="nucleotide sequence ID" value="NZ_LOTK01000009.1"/>
</dbReference>
<feature type="transmembrane region" description="Helical" evidence="1">
    <location>
        <begin position="47"/>
        <end position="67"/>
    </location>
</feature>
<organism evidence="2 3">
    <name type="scientific">Burkholderia ubonensis</name>
    <dbReference type="NCBI Taxonomy" id="101571"/>
    <lineage>
        <taxon>Bacteria</taxon>
        <taxon>Pseudomonadati</taxon>
        <taxon>Pseudomonadota</taxon>
        <taxon>Betaproteobacteria</taxon>
        <taxon>Burkholderiales</taxon>
        <taxon>Burkholderiaceae</taxon>
        <taxon>Burkholderia</taxon>
        <taxon>Burkholderia cepacia complex</taxon>
    </lineage>
</organism>
<protein>
    <recommendedName>
        <fullName evidence="4">Prenyltransferase</fullName>
    </recommendedName>
</protein>
<evidence type="ECO:0000313" key="2">
    <source>
        <dbReference type="EMBL" id="KUZ85282.1"/>
    </source>
</evidence>
<dbReference type="Gene3D" id="1.10.357.140">
    <property type="entry name" value="UbiA prenyltransferase"/>
    <property type="match status" value="1"/>
</dbReference>
<dbReference type="EMBL" id="LOTN01000052">
    <property type="protein sequence ID" value="KUZ85282.1"/>
    <property type="molecule type" value="Genomic_DNA"/>
</dbReference>
<keyword evidence="1" id="KW-1133">Transmembrane helix</keyword>
<feature type="transmembrane region" description="Helical" evidence="1">
    <location>
        <begin position="88"/>
        <end position="108"/>
    </location>
</feature>
<evidence type="ECO:0000313" key="3">
    <source>
        <dbReference type="Proteomes" id="UP000065521"/>
    </source>
</evidence>
<dbReference type="Proteomes" id="UP000065521">
    <property type="component" value="Unassembled WGS sequence"/>
</dbReference>
<keyword evidence="1" id="KW-0472">Membrane</keyword>
<feature type="transmembrane region" description="Helical" evidence="1">
    <location>
        <begin position="12"/>
        <end position="35"/>
    </location>
</feature>
<feature type="transmembrane region" description="Helical" evidence="1">
    <location>
        <begin position="144"/>
        <end position="164"/>
    </location>
</feature>
<accession>A0A124L5W4</accession>
<proteinExistence type="predicted"/>
<feature type="transmembrane region" description="Helical" evidence="1">
    <location>
        <begin position="114"/>
        <end position="132"/>
    </location>
</feature>